<keyword evidence="11" id="KW-1185">Reference proteome</keyword>
<evidence type="ECO:0000256" key="3">
    <source>
        <dbReference type="ARBA" id="ARBA00022475"/>
    </source>
</evidence>
<proteinExistence type="inferred from homology"/>
<accession>A0ABT7I3I7</accession>
<dbReference type="Proteomes" id="UP001176223">
    <property type="component" value="Unassembled WGS sequence"/>
</dbReference>
<dbReference type="Pfam" id="PF04143">
    <property type="entry name" value="Sulf_transp"/>
    <property type="match status" value="2"/>
</dbReference>
<dbReference type="PANTHER" id="PTHR30574">
    <property type="entry name" value="INNER MEMBRANE PROTEIN YEDE"/>
    <property type="match status" value="1"/>
</dbReference>
<gene>
    <name evidence="10" type="primary">yedE</name>
    <name evidence="10" type="ORF">NYG95_03820</name>
</gene>
<evidence type="ECO:0000256" key="7">
    <source>
        <dbReference type="ARBA" id="ARBA00023136"/>
    </source>
</evidence>
<dbReference type="InterPro" id="IPR047732">
    <property type="entry name" value="YedE-like"/>
</dbReference>
<dbReference type="InterPro" id="IPR007272">
    <property type="entry name" value="Sulf_transp_TsuA/YedE"/>
</dbReference>
<evidence type="ECO:0000256" key="1">
    <source>
        <dbReference type="ARBA" id="ARBA00004429"/>
    </source>
</evidence>
<feature type="transmembrane region" description="Helical" evidence="9">
    <location>
        <begin position="225"/>
        <end position="242"/>
    </location>
</feature>
<keyword evidence="2" id="KW-0813">Transport</keyword>
<comment type="similarity">
    <text evidence="8">Belongs to the TsuA/YedE (TC 9.B.102) family.</text>
</comment>
<keyword evidence="4" id="KW-0997">Cell inner membrane</keyword>
<evidence type="ECO:0000256" key="2">
    <source>
        <dbReference type="ARBA" id="ARBA00022448"/>
    </source>
</evidence>
<evidence type="ECO:0000256" key="5">
    <source>
        <dbReference type="ARBA" id="ARBA00022692"/>
    </source>
</evidence>
<feature type="transmembrane region" description="Helical" evidence="9">
    <location>
        <begin position="263"/>
        <end position="284"/>
    </location>
</feature>
<evidence type="ECO:0000256" key="4">
    <source>
        <dbReference type="ARBA" id="ARBA00022519"/>
    </source>
</evidence>
<evidence type="ECO:0000313" key="11">
    <source>
        <dbReference type="Proteomes" id="UP001176223"/>
    </source>
</evidence>
<reference evidence="10" key="1">
    <citation type="submission" date="2022-08" db="EMBL/GenBank/DDBJ databases">
        <authorList>
            <person name="Wang H."/>
        </authorList>
    </citation>
    <scope>NUCLEOTIDE SEQUENCE</scope>
    <source>
        <strain evidence="10">XJK33-1</strain>
    </source>
</reference>
<evidence type="ECO:0000256" key="9">
    <source>
        <dbReference type="SAM" id="Phobius"/>
    </source>
</evidence>
<feature type="transmembrane region" description="Helical" evidence="9">
    <location>
        <begin position="140"/>
        <end position="161"/>
    </location>
</feature>
<keyword evidence="3" id="KW-1003">Cell membrane</keyword>
<feature type="transmembrane region" description="Helical" evidence="9">
    <location>
        <begin position="370"/>
        <end position="388"/>
    </location>
</feature>
<dbReference type="PANTHER" id="PTHR30574:SF1">
    <property type="entry name" value="SULPHUR TRANSPORT DOMAIN-CONTAINING PROTEIN"/>
    <property type="match status" value="1"/>
</dbReference>
<dbReference type="NCBIfam" id="NF033796">
    <property type="entry name" value="selen_YedE_FdhT"/>
    <property type="match status" value="1"/>
</dbReference>
<sequence length="401" mass="44193">MHSFKQKYLVNFWDNYKALVALGILSAVYFGIFGSVWAVTGEMTRWGGEFLELFGVDLSSYSYYQKQNLSGTPLTRTDGLMLIGMFVGCFIAALWANKVKWRLPASKIRIFQALVGGALAGFGARLAFGCNLANFFTGLPYFSLHTWIFTLFMVGGIYVGVKLCNMPFFKPKAKLMKVDKANCTLKPDKTRARVHFALGSVLFILFVLTLGYLSAGELNVKDKSSLLSLALLFGFGFGFVIARAQICFTSCFRDLFLFGRDKAVKGALMGMIIASLIAFAFILQGHGTKLIELSPALALGAFLFGFGIVFAGGCECGWTYRAFEGQTHFMLVGVANIAGTMILALSYDLIPSALKDGVKINLLSLGNLTGFGLNFTLFIFVFVLILWYKKNFLRGYDEDSL</sequence>
<organism evidence="10 11">
    <name type="scientific">Campylobacter felis</name>
    <dbReference type="NCBI Taxonomy" id="2974565"/>
    <lineage>
        <taxon>Bacteria</taxon>
        <taxon>Pseudomonadati</taxon>
        <taxon>Campylobacterota</taxon>
        <taxon>Epsilonproteobacteria</taxon>
        <taxon>Campylobacterales</taxon>
        <taxon>Campylobacteraceae</taxon>
        <taxon>Campylobacter</taxon>
    </lineage>
</organism>
<keyword evidence="6 9" id="KW-1133">Transmembrane helix</keyword>
<name>A0ABT7I3I7_9BACT</name>
<feature type="transmembrane region" description="Helical" evidence="9">
    <location>
        <begin position="194"/>
        <end position="213"/>
    </location>
</feature>
<feature type="transmembrane region" description="Helical" evidence="9">
    <location>
        <begin position="330"/>
        <end position="350"/>
    </location>
</feature>
<dbReference type="EMBL" id="JANURU010000005">
    <property type="protein sequence ID" value="MDL0146771.1"/>
    <property type="molecule type" value="Genomic_DNA"/>
</dbReference>
<dbReference type="RefSeq" id="WP_270977100.1">
    <property type="nucleotide sequence ID" value="NZ_JANURU010000005.1"/>
</dbReference>
<evidence type="ECO:0000313" key="10">
    <source>
        <dbReference type="EMBL" id="MDL0146771.1"/>
    </source>
</evidence>
<feature type="transmembrane region" description="Helical" evidence="9">
    <location>
        <begin position="79"/>
        <end position="96"/>
    </location>
</feature>
<evidence type="ECO:0000256" key="6">
    <source>
        <dbReference type="ARBA" id="ARBA00022989"/>
    </source>
</evidence>
<reference evidence="10" key="2">
    <citation type="journal article" date="2023" name="Microorganisms">
        <title>Isolation and Genomic Characteristics of Cat-Borne Campylobacter felis sp. nov. and Sheep-Borne Campylobacter ovis sp. nov.</title>
        <authorList>
            <person name="Wang H."/>
            <person name="Li Y."/>
            <person name="Gu Y."/>
            <person name="Zhou G."/>
            <person name="Chen X."/>
            <person name="Zhang X."/>
            <person name="Shao Z."/>
            <person name="Zhang J."/>
            <person name="Zhang M."/>
        </authorList>
    </citation>
    <scope>NUCLEOTIDE SEQUENCE</scope>
    <source>
        <strain evidence="10">XJK33-1</strain>
    </source>
</reference>
<comment type="subcellular location">
    <subcellularLocation>
        <location evidence="1">Cell inner membrane</location>
        <topology evidence="1">Multi-pass membrane protein</topology>
    </subcellularLocation>
</comment>
<feature type="transmembrane region" description="Helical" evidence="9">
    <location>
        <begin position="20"/>
        <end position="40"/>
    </location>
</feature>
<comment type="caution">
    <text evidence="10">The sequence shown here is derived from an EMBL/GenBank/DDBJ whole genome shotgun (WGS) entry which is preliminary data.</text>
</comment>
<feature type="transmembrane region" description="Helical" evidence="9">
    <location>
        <begin position="108"/>
        <end position="128"/>
    </location>
</feature>
<feature type="transmembrane region" description="Helical" evidence="9">
    <location>
        <begin position="296"/>
        <end position="318"/>
    </location>
</feature>
<evidence type="ECO:0000256" key="8">
    <source>
        <dbReference type="ARBA" id="ARBA00035655"/>
    </source>
</evidence>
<keyword evidence="7 9" id="KW-0472">Membrane</keyword>
<protein>
    <submittedName>
        <fullName evidence="10">Selenium metabolism membrane protein YedE/FdhT</fullName>
    </submittedName>
</protein>
<keyword evidence="5 9" id="KW-0812">Transmembrane</keyword>